<dbReference type="Proteomes" id="UP000318667">
    <property type="component" value="Unassembled WGS sequence"/>
</dbReference>
<feature type="transmembrane region" description="Helical" evidence="1">
    <location>
        <begin position="85"/>
        <end position="110"/>
    </location>
</feature>
<dbReference type="Pfam" id="PF03806">
    <property type="entry name" value="ABG_transport"/>
    <property type="match status" value="1"/>
</dbReference>
<keyword evidence="1" id="KW-0472">Membrane</keyword>
<name>A0A562K581_9BACI</name>
<dbReference type="PANTHER" id="PTHR30282:SF0">
    <property type="entry name" value="P-AMINOBENZOYL-GLUTAMATE TRANSPORT PROTEIN"/>
    <property type="match status" value="1"/>
</dbReference>
<reference evidence="2 3" key="1">
    <citation type="journal article" date="2015" name="Stand. Genomic Sci.">
        <title>Genomic Encyclopedia of Bacterial and Archaeal Type Strains, Phase III: the genomes of soil and plant-associated and newly described type strains.</title>
        <authorList>
            <person name="Whitman W.B."/>
            <person name="Woyke T."/>
            <person name="Klenk H.P."/>
            <person name="Zhou Y."/>
            <person name="Lilburn T.G."/>
            <person name="Beck B.J."/>
            <person name="De Vos P."/>
            <person name="Vandamme P."/>
            <person name="Eisen J.A."/>
            <person name="Garrity G."/>
            <person name="Hugenholtz P."/>
            <person name="Kyrpides N.C."/>
        </authorList>
    </citation>
    <scope>NUCLEOTIDE SEQUENCE [LARGE SCALE GENOMIC DNA]</scope>
    <source>
        <strain evidence="2 3">CGMCC 1.10115</strain>
    </source>
</reference>
<proteinExistence type="predicted"/>
<dbReference type="GO" id="GO:1902604">
    <property type="term" value="P:p-aminobenzoyl-glutamate transmembrane transport"/>
    <property type="evidence" value="ECO:0007669"/>
    <property type="project" value="InterPro"/>
</dbReference>
<dbReference type="InterPro" id="IPR004697">
    <property type="entry name" value="AbgT"/>
</dbReference>
<dbReference type="EMBL" id="VLKI01000001">
    <property type="protein sequence ID" value="TWH90592.1"/>
    <property type="molecule type" value="Genomic_DNA"/>
</dbReference>
<accession>A0A562K581</accession>
<dbReference type="AlphaFoldDB" id="A0A562K581"/>
<dbReference type="OrthoDB" id="3314392at2"/>
<keyword evidence="1" id="KW-0812">Transmembrane</keyword>
<evidence type="ECO:0000313" key="2">
    <source>
        <dbReference type="EMBL" id="TWH90592.1"/>
    </source>
</evidence>
<comment type="caution">
    <text evidence="2">The sequence shown here is derived from an EMBL/GenBank/DDBJ whole genome shotgun (WGS) entry which is preliminary data.</text>
</comment>
<gene>
    <name evidence="2" type="ORF">IQ19_00035</name>
</gene>
<keyword evidence="3" id="KW-1185">Reference proteome</keyword>
<protein>
    <submittedName>
        <fullName evidence="2">Putative AbgT family transporter</fullName>
    </submittedName>
</protein>
<evidence type="ECO:0000256" key="1">
    <source>
        <dbReference type="SAM" id="Phobius"/>
    </source>
</evidence>
<organism evidence="2 3">
    <name type="scientific">Cytobacillus oceanisediminis</name>
    <dbReference type="NCBI Taxonomy" id="665099"/>
    <lineage>
        <taxon>Bacteria</taxon>
        <taxon>Bacillati</taxon>
        <taxon>Bacillota</taxon>
        <taxon>Bacilli</taxon>
        <taxon>Bacillales</taxon>
        <taxon>Bacillaceae</taxon>
        <taxon>Cytobacillus</taxon>
    </lineage>
</organism>
<keyword evidence="1" id="KW-1133">Transmembrane helix</keyword>
<sequence length="122" mass="13908">MYHIGVVGPEQSVERILDVAKEFEKEMKFHPYTYKQAVETKEITQAALYRIGDSISNPITPMLPYLVLLLSFAKKYDKNMGLGTLISALFPYTIFFGIFWIILIVVWYLLGIPVGPEGPIHL</sequence>
<evidence type="ECO:0000313" key="3">
    <source>
        <dbReference type="Proteomes" id="UP000318667"/>
    </source>
</evidence>
<feature type="transmembrane region" description="Helical" evidence="1">
    <location>
        <begin position="55"/>
        <end position="73"/>
    </location>
</feature>
<dbReference type="PANTHER" id="PTHR30282">
    <property type="entry name" value="P-AMINOBENZOYL GLUTAMATE TRANSPORTER"/>
    <property type="match status" value="1"/>
</dbReference>
<dbReference type="GO" id="GO:0015558">
    <property type="term" value="F:secondary active p-aminobenzoyl-glutamate transmembrane transporter activity"/>
    <property type="evidence" value="ECO:0007669"/>
    <property type="project" value="InterPro"/>
</dbReference>